<dbReference type="GO" id="GO:0051536">
    <property type="term" value="F:iron-sulfur cluster binding"/>
    <property type="evidence" value="ECO:0007669"/>
    <property type="project" value="InterPro"/>
</dbReference>
<dbReference type="RefSeq" id="WP_369061199.1">
    <property type="nucleotide sequence ID" value="NZ_CP158375.1"/>
</dbReference>
<evidence type="ECO:0000313" key="2">
    <source>
        <dbReference type="EMBL" id="XDO97768.1"/>
    </source>
</evidence>
<dbReference type="SUPFAM" id="SSF82649">
    <property type="entry name" value="SufE/NifU"/>
    <property type="match status" value="1"/>
</dbReference>
<sequence length="160" mass="16608">MIDDLYSARVLALVANMPRAGRLADPDGSAEKVAKLCGSRIIIDVALDDEGRVADFAQDVKACALGQATAAVLGAHVLGADLAELTVTRDALRAMLKADGPAPEGRFSELSVLEPVKDYPARHASTLLAFDAAVEAVQAAQHARRTGDVTKTRTSTAGAA</sequence>
<gene>
    <name evidence="2" type="ORF">ABOZ73_04935</name>
</gene>
<dbReference type="AlphaFoldDB" id="A0AB39KVK7"/>
<dbReference type="GO" id="GO:0005506">
    <property type="term" value="F:iron ion binding"/>
    <property type="evidence" value="ECO:0007669"/>
    <property type="project" value="InterPro"/>
</dbReference>
<dbReference type="GO" id="GO:0016226">
    <property type="term" value="P:iron-sulfur cluster assembly"/>
    <property type="evidence" value="ECO:0007669"/>
    <property type="project" value="InterPro"/>
</dbReference>
<protein>
    <submittedName>
        <fullName evidence="2">Iron-sulfur cluster assembly scaffold protein</fullName>
    </submittedName>
</protein>
<organism evidence="2">
    <name type="scientific">Caulobacter sp. 73W</name>
    <dbReference type="NCBI Taxonomy" id="3161137"/>
    <lineage>
        <taxon>Bacteria</taxon>
        <taxon>Pseudomonadati</taxon>
        <taxon>Pseudomonadota</taxon>
        <taxon>Alphaproteobacteria</taxon>
        <taxon>Caulobacterales</taxon>
        <taxon>Caulobacteraceae</taxon>
        <taxon>Caulobacter</taxon>
    </lineage>
</organism>
<proteinExistence type="predicted"/>
<accession>A0AB39KVK7</accession>
<feature type="domain" description="NIF system FeS cluster assembly NifU N-terminal" evidence="1">
    <location>
        <begin position="6"/>
        <end position="123"/>
    </location>
</feature>
<evidence type="ECO:0000259" key="1">
    <source>
        <dbReference type="Pfam" id="PF01592"/>
    </source>
</evidence>
<dbReference type="EMBL" id="CP158375">
    <property type="protein sequence ID" value="XDO97768.1"/>
    <property type="molecule type" value="Genomic_DNA"/>
</dbReference>
<dbReference type="Gene3D" id="3.90.1010.10">
    <property type="match status" value="1"/>
</dbReference>
<dbReference type="InterPro" id="IPR002871">
    <property type="entry name" value="NIF_FeS_clus_asmbl_NifU_N"/>
</dbReference>
<dbReference type="Pfam" id="PF01592">
    <property type="entry name" value="NifU_N"/>
    <property type="match status" value="1"/>
</dbReference>
<reference evidence="2" key="1">
    <citation type="submission" date="2024-06" db="EMBL/GenBank/DDBJ databases">
        <title>Caulobacter inopinatus, sp. nov.</title>
        <authorList>
            <person name="Donachie S.P."/>
        </authorList>
    </citation>
    <scope>NUCLEOTIDE SEQUENCE</scope>
    <source>
        <strain evidence="2">73W</strain>
    </source>
</reference>
<name>A0AB39KVK7_9CAUL</name>